<proteinExistence type="inferred from homology"/>
<sequence>MKHVTISDIAKSAGVGTATVDRVLNGRSSTKPATVAKVLKAARDLGYRDKQSKILVVEEPEPQDVKGAFRVGFVLLSESYSFYRTLSDSLKKQAKRYTNIEPEFVFLAFNQIEEAATAIINFSKSVDIVGVVAQDHPLIRHAVNEVAEDGTKVITMLSGLSPCKQAAYIGWDNKKAGRTAAWVVEHLYPDAGKIAIFIGDNRFLCQESCEISFRSYLRENGMHHLVLEPKKTCENIEEAYKETMQLFDAHPDITLIYAPCGGVEGIARALRELEIQRKVTLLCHGPLNEQQLMFIDGTIDVMFLHRLDEFSNYTMAACKKVFSDRECGFLNVSVGFELVTIENC</sequence>
<comment type="similarity">
    <text evidence="2">Belongs to the bacterial solute-binding protein 2 family.</text>
</comment>
<name>A0A3N9TG91_9VIBR</name>
<dbReference type="Pfam" id="PF13407">
    <property type="entry name" value="Peripla_BP_4"/>
    <property type="match status" value="1"/>
</dbReference>
<dbReference type="Proteomes" id="UP000281112">
    <property type="component" value="Unassembled WGS sequence"/>
</dbReference>
<dbReference type="Gene3D" id="3.40.50.2300">
    <property type="match status" value="2"/>
</dbReference>
<dbReference type="GO" id="GO:0003677">
    <property type="term" value="F:DNA binding"/>
    <property type="evidence" value="ECO:0007669"/>
    <property type="project" value="InterPro"/>
</dbReference>
<dbReference type="OrthoDB" id="198888at2"/>
<evidence type="ECO:0000256" key="3">
    <source>
        <dbReference type="ARBA" id="ARBA00022181"/>
    </source>
</evidence>
<dbReference type="InterPro" id="IPR010982">
    <property type="entry name" value="Lambda_DNA-bd_dom_sf"/>
</dbReference>
<evidence type="ECO:0000313" key="6">
    <source>
        <dbReference type="Proteomes" id="UP000281112"/>
    </source>
</evidence>
<keyword evidence="6" id="KW-1185">Reference proteome</keyword>
<dbReference type="Gene3D" id="1.10.260.40">
    <property type="entry name" value="lambda repressor-like DNA-binding domains"/>
    <property type="match status" value="1"/>
</dbReference>
<reference evidence="5 6" key="1">
    <citation type="submission" date="2018-11" db="EMBL/GenBank/DDBJ databases">
        <title>Vibrio LJC006 sp. nov., isolated from seawater during the bloom of the enteromorpha.</title>
        <authorList>
            <person name="Liang J."/>
        </authorList>
    </citation>
    <scope>NUCLEOTIDE SEQUENCE [LARGE SCALE GENOMIC DNA]</scope>
    <source>
        <strain evidence="5 6">LJC006</strain>
    </source>
</reference>
<dbReference type="GO" id="GO:0030246">
    <property type="term" value="F:carbohydrate binding"/>
    <property type="evidence" value="ECO:0007669"/>
    <property type="project" value="TreeGrafter"/>
</dbReference>
<dbReference type="CDD" id="cd06307">
    <property type="entry name" value="PBP1_sugar_binding"/>
    <property type="match status" value="1"/>
</dbReference>
<dbReference type="InterPro" id="IPR050555">
    <property type="entry name" value="Bact_Solute-Bind_Prot2"/>
</dbReference>
<dbReference type="EMBL" id="RJVQ01000003">
    <property type="protein sequence ID" value="RQW63169.1"/>
    <property type="molecule type" value="Genomic_DNA"/>
</dbReference>
<dbReference type="InterPro" id="IPR028082">
    <property type="entry name" value="Peripla_BP_I"/>
</dbReference>
<dbReference type="GO" id="GO:0006355">
    <property type="term" value="P:regulation of DNA-templated transcription"/>
    <property type="evidence" value="ECO:0007669"/>
    <property type="project" value="InterPro"/>
</dbReference>
<evidence type="ECO:0000256" key="2">
    <source>
        <dbReference type="ARBA" id="ARBA00007639"/>
    </source>
</evidence>
<dbReference type="PANTHER" id="PTHR30036:SF7">
    <property type="entry name" value="ABC TRANSPORTER PERIPLASMIC-BINDING PROTEIN YPHF"/>
    <property type="match status" value="1"/>
</dbReference>
<dbReference type="GO" id="GO:0055085">
    <property type="term" value="P:transmembrane transport"/>
    <property type="evidence" value="ECO:0007669"/>
    <property type="project" value="UniProtKB-ARBA"/>
</dbReference>
<evidence type="ECO:0000313" key="5">
    <source>
        <dbReference type="EMBL" id="RQW63169.1"/>
    </source>
</evidence>
<dbReference type="RefSeq" id="WP_124936638.1">
    <property type="nucleotide sequence ID" value="NZ_RJVQ01000003.1"/>
</dbReference>
<dbReference type="PRINTS" id="PR00036">
    <property type="entry name" value="HTHLACI"/>
</dbReference>
<evidence type="ECO:0000259" key="4">
    <source>
        <dbReference type="PROSITE" id="PS50932"/>
    </source>
</evidence>
<dbReference type="SUPFAM" id="SSF47413">
    <property type="entry name" value="lambda repressor-like DNA-binding domains"/>
    <property type="match status" value="1"/>
</dbReference>
<gene>
    <name evidence="5" type="ORF">EES38_07905</name>
</gene>
<dbReference type="SUPFAM" id="SSF53822">
    <property type="entry name" value="Periplasmic binding protein-like I"/>
    <property type="match status" value="1"/>
</dbReference>
<dbReference type="InterPro" id="IPR000843">
    <property type="entry name" value="HTH_LacI"/>
</dbReference>
<accession>A0A3N9TG91</accession>
<dbReference type="Pfam" id="PF00356">
    <property type="entry name" value="LacI"/>
    <property type="match status" value="1"/>
</dbReference>
<comment type="subcellular location">
    <subcellularLocation>
        <location evidence="1">Periplasm</location>
    </subcellularLocation>
</comment>
<dbReference type="PANTHER" id="PTHR30036">
    <property type="entry name" value="D-XYLOSE-BINDING PERIPLASMIC PROTEIN"/>
    <property type="match status" value="1"/>
</dbReference>
<evidence type="ECO:0000256" key="1">
    <source>
        <dbReference type="ARBA" id="ARBA00004418"/>
    </source>
</evidence>
<dbReference type="InterPro" id="IPR025997">
    <property type="entry name" value="SBP_2_dom"/>
</dbReference>
<organism evidence="5 6">
    <name type="scientific">Vibrio viridaestus</name>
    <dbReference type="NCBI Taxonomy" id="2487322"/>
    <lineage>
        <taxon>Bacteria</taxon>
        <taxon>Pseudomonadati</taxon>
        <taxon>Pseudomonadota</taxon>
        <taxon>Gammaproteobacteria</taxon>
        <taxon>Vibrionales</taxon>
        <taxon>Vibrionaceae</taxon>
        <taxon>Vibrio</taxon>
    </lineage>
</organism>
<protein>
    <recommendedName>
        <fullName evidence="3">Autoinducer 2-binding periplasmic protein LuxP</fullName>
    </recommendedName>
</protein>
<dbReference type="CDD" id="cd01392">
    <property type="entry name" value="HTH_LacI"/>
    <property type="match status" value="1"/>
</dbReference>
<feature type="domain" description="HTH lacI-type" evidence="4">
    <location>
        <begin position="4"/>
        <end position="48"/>
    </location>
</feature>
<comment type="caution">
    <text evidence="5">The sequence shown here is derived from an EMBL/GenBank/DDBJ whole genome shotgun (WGS) entry which is preliminary data.</text>
</comment>
<dbReference type="SMART" id="SM00354">
    <property type="entry name" value="HTH_LACI"/>
    <property type="match status" value="1"/>
</dbReference>
<dbReference type="GO" id="GO:0030288">
    <property type="term" value="C:outer membrane-bounded periplasmic space"/>
    <property type="evidence" value="ECO:0007669"/>
    <property type="project" value="TreeGrafter"/>
</dbReference>
<dbReference type="AlphaFoldDB" id="A0A3N9TG91"/>
<dbReference type="PROSITE" id="PS50932">
    <property type="entry name" value="HTH_LACI_2"/>
    <property type="match status" value="1"/>
</dbReference>
<dbReference type="PROSITE" id="PS00356">
    <property type="entry name" value="HTH_LACI_1"/>
    <property type="match status" value="1"/>
</dbReference>